<dbReference type="InterPro" id="IPR014553">
    <property type="entry name" value="Aminopept"/>
</dbReference>
<dbReference type="PIRSF" id="PIRSF029285">
    <property type="entry name" value="Aminopept"/>
    <property type="match status" value="1"/>
</dbReference>
<accession>A0A3B0YFD9</accession>
<dbReference type="GO" id="GO:0008233">
    <property type="term" value="F:peptidase activity"/>
    <property type="evidence" value="ECO:0007669"/>
    <property type="project" value="UniProtKB-KW"/>
</dbReference>
<reference evidence="2" key="1">
    <citation type="submission" date="2018-06" db="EMBL/GenBank/DDBJ databases">
        <authorList>
            <person name="Zhirakovskaya E."/>
        </authorList>
    </citation>
    <scope>NUCLEOTIDE SEQUENCE</scope>
</reference>
<keyword evidence="1" id="KW-0812">Transmembrane</keyword>
<name>A0A3B0YFD9_9ZZZZ</name>
<dbReference type="EMBL" id="UOFL01000083">
    <property type="protein sequence ID" value="VAW75470.1"/>
    <property type="molecule type" value="Genomic_DNA"/>
</dbReference>
<keyword evidence="1" id="KW-0472">Membrane</keyword>
<organism evidence="2">
    <name type="scientific">hydrothermal vent metagenome</name>
    <dbReference type="NCBI Taxonomy" id="652676"/>
    <lineage>
        <taxon>unclassified sequences</taxon>
        <taxon>metagenomes</taxon>
        <taxon>ecological metagenomes</taxon>
    </lineage>
</organism>
<feature type="transmembrane region" description="Helical" evidence="1">
    <location>
        <begin position="14"/>
        <end position="36"/>
    </location>
</feature>
<dbReference type="GO" id="GO:0006508">
    <property type="term" value="P:proteolysis"/>
    <property type="evidence" value="ECO:0007669"/>
    <property type="project" value="UniProtKB-KW"/>
</dbReference>
<feature type="non-terminal residue" evidence="2">
    <location>
        <position position="365"/>
    </location>
</feature>
<dbReference type="Pfam" id="PF10023">
    <property type="entry name" value="Aminopep"/>
    <property type="match status" value="1"/>
</dbReference>
<protein>
    <submittedName>
        <fullName evidence="2">PUTATIVE ZINC PROTEASE PROTEIN</fullName>
    </submittedName>
</protein>
<keyword evidence="2" id="KW-0645">Protease</keyword>
<sequence length="365" mass="42028">MIQLTIITAKGKKLILTTLVVIVMGLLQSCATIGYYSQSVNGHMSIWLGRQDIERLIKNKGADKITEKARVWFKRVLEIRAFATQSLALPDNYSFKSYSDIGRSHVLWNVVAAPEFSLTPKRFCFPVAGCLSYKGYFAKRKALREAQRLKALGYDVYVGPVSAYSTLGWFADPILSSFAAWSEDVLSGLMFHELAHQRVYIKGDTAFNESFATVVEIEGIRRWTNHRKQADLAKRYMLNKKHETEFIAMVLKHRKKLAKLYQSTLKDPVKRRHKITIFNQLRTEYTNLKKKWGGYRGYDNWMSHSLNNAKLASLSTYYKFVPAFQYLLKHNRNDMPAFYRAVKKIGAMPVAQRHAVLVKMMKQTS</sequence>
<keyword evidence="2" id="KW-0378">Hydrolase</keyword>
<dbReference type="AlphaFoldDB" id="A0A3B0YFD9"/>
<gene>
    <name evidence="2" type="ORF">MNBD_GAMMA12-907</name>
</gene>
<evidence type="ECO:0000313" key="2">
    <source>
        <dbReference type="EMBL" id="VAW75470.1"/>
    </source>
</evidence>
<evidence type="ECO:0000256" key="1">
    <source>
        <dbReference type="SAM" id="Phobius"/>
    </source>
</evidence>
<proteinExistence type="predicted"/>
<keyword evidence="1" id="KW-1133">Transmembrane helix</keyword>